<keyword evidence="3" id="KW-1185">Reference proteome</keyword>
<dbReference type="RefSeq" id="WP_345035445.1">
    <property type="nucleotide sequence ID" value="NZ_BAAAYL010000001.1"/>
</dbReference>
<reference evidence="3" key="1">
    <citation type="journal article" date="2019" name="Int. J. Syst. Evol. Microbiol.">
        <title>The Global Catalogue of Microorganisms (GCM) 10K type strain sequencing project: providing services to taxonomists for standard genome sequencing and annotation.</title>
        <authorList>
            <consortium name="The Broad Institute Genomics Platform"/>
            <consortium name="The Broad Institute Genome Sequencing Center for Infectious Disease"/>
            <person name="Wu L."/>
            <person name="Ma J."/>
        </authorList>
    </citation>
    <scope>NUCLEOTIDE SEQUENCE [LARGE SCALE GENOMIC DNA]</scope>
    <source>
        <strain evidence="3">JCM 9651</strain>
    </source>
</reference>
<proteinExistence type="predicted"/>
<feature type="compositionally biased region" description="Basic and acidic residues" evidence="1">
    <location>
        <begin position="169"/>
        <end position="178"/>
    </location>
</feature>
<dbReference type="EMBL" id="BAAAYL010000001">
    <property type="protein sequence ID" value="GAA3370154.1"/>
    <property type="molecule type" value="Genomic_DNA"/>
</dbReference>
<evidence type="ECO:0008006" key="4">
    <source>
        <dbReference type="Google" id="ProtNLM"/>
    </source>
</evidence>
<feature type="region of interest" description="Disordered" evidence="1">
    <location>
        <begin position="151"/>
        <end position="178"/>
    </location>
</feature>
<evidence type="ECO:0000256" key="1">
    <source>
        <dbReference type="SAM" id="MobiDB-lite"/>
    </source>
</evidence>
<gene>
    <name evidence="2" type="ORF">GCM10020367_15660</name>
</gene>
<name>A0ABP6S7S5_9ACTN</name>
<accession>A0ABP6S7S5</accession>
<organism evidence="2 3">
    <name type="scientific">Streptomyces sannanensis</name>
    <dbReference type="NCBI Taxonomy" id="285536"/>
    <lineage>
        <taxon>Bacteria</taxon>
        <taxon>Bacillati</taxon>
        <taxon>Actinomycetota</taxon>
        <taxon>Actinomycetes</taxon>
        <taxon>Kitasatosporales</taxon>
        <taxon>Streptomycetaceae</taxon>
        <taxon>Streptomyces</taxon>
    </lineage>
</organism>
<protein>
    <recommendedName>
        <fullName evidence="4">DUF4352 domain-containing protein</fullName>
    </recommendedName>
</protein>
<sequence length="178" mass="19276">MRTVLLSGITGLAIGVAATTTAAVLLWPETSPPSQLRPLELNPDTSATQSGNLIFDTIGLRCGITTIIGTHGEHRAKGRLCRVRITITSKDSVFGQVDNNLQQLTLDNGKALSIDRIATQVKRQPITTEVAAHGQITYDLWFDTPRGSRPTGLRVRANDKEPPVTIPLPERDWTEGSA</sequence>
<dbReference type="Proteomes" id="UP001499990">
    <property type="component" value="Unassembled WGS sequence"/>
</dbReference>
<comment type="caution">
    <text evidence="2">The sequence shown here is derived from an EMBL/GenBank/DDBJ whole genome shotgun (WGS) entry which is preliminary data.</text>
</comment>
<evidence type="ECO:0000313" key="2">
    <source>
        <dbReference type="EMBL" id="GAA3370154.1"/>
    </source>
</evidence>
<evidence type="ECO:0000313" key="3">
    <source>
        <dbReference type="Proteomes" id="UP001499990"/>
    </source>
</evidence>